<dbReference type="AlphaFoldDB" id="A0A816TYF3"/>
<gene>
    <name evidence="3" type="ORF">MBJ925_LOCUS23471</name>
</gene>
<comment type="caution">
    <text evidence="3">The sequence shown here is derived from an EMBL/GenBank/DDBJ whole genome shotgun (WGS) entry which is preliminary data.</text>
</comment>
<dbReference type="SUPFAM" id="SSF57424">
    <property type="entry name" value="LDL receptor-like module"/>
    <property type="match status" value="1"/>
</dbReference>
<reference evidence="3" key="1">
    <citation type="submission" date="2021-02" db="EMBL/GenBank/DDBJ databases">
        <authorList>
            <person name="Nowell W R."/>
        </authorList>
    </citation>
    <scope>NUCLEOTIDE SEQUENCE</scope>
</reference>
<dbReference type="SMART" id="SM00192">
    <property type="entry name" value="LDLa"/>
    <property type="match status" value="1"/>
</dbReference>
<name>A0A816TYF3_9BILA</name>
<dbReference type="InterPro" id="IPR002172">
    <property type="entry name" value="LDrepeatLR_classA_rpt"/>
</dbReference>
<accession>A0A816TYF3</accession>
<dbReference type="InterPro" id="IPR023415">
    <property type="entry name" value="LDLR_class-A_CS"/>
</dbReference>
<evidence type="ECO:0000256" key="1">
    <source>
        <dbReference type="ARBA" id="ARBA00023157"/>
    </source>
</evidence>
<sequence length="183" mass="21573">MTRGVKYCQQLNESRSLDRKFGENCQNDGKLWKFSELRQINLSAMDVLKWSTAVEQADLYAKYLSNSVISNEVSYENYVCNCTNPQTFGKYCEYQFFQGSSSFDDEIRTQYQSRWNTSFGSQLHNNRPCYQAHFECNFGLMCLDWRHVCDGKQQCMNGIDEEYCDKIEFNECEDDEYRCTNGM</sequence>
<dbReference type="PROSITE" id="PS01209">
    <property type="entry name" value="LDLRA_1"/>
    <property type="match status" value="1"/>
</dbReference>
<dbReference type="Pfam" id="PF00057">
    <property type="entry name" value="Ldl_recept_a"/>
    <property type="match status" value="1"/>
</dbReference>
<dbReference type="Proteomes" id="UP000663824">
    <property type="component" value="Unassembled WGS sequence"/>
</dbReference>
<keyword evidence="1 2" id="KW-1015">Disulfide bond</keyword>
<feature type="non-terminal residue" evidence="3">
    <location>
        <position position="1"/>
    </location>
</feature>
<dbReference type="InterPro" id="IPR036055">
    <property type="entry name" value="LDL_receptor-like_sf"/>
</dbReference>
<evidence type="ECO:0000256" key="2">
    <source>
        <dbReference type="PROSITE-ProRule" id="PRU00124"/>
    </source>
</evidence>
<dbReference type="EMBL" id="CAJNRE010012064">
    <property type="protein sequence ID" value="CAF2107045.1"/>
    <property type="molecule type" value="Genomic_DNA"/>
</dbReference>
<dbReference type="PROSITE" id="PS50068">
    <property type="entry name" value="LDLRA_2"/>
    <property type="match status" value="1"/>
</dbReference>
<protein>
    <submittedName>
        <fullName evidence="3">Uncharacterized protein</fullName>
    </submittedName>
</protein>
<proteinExistence type="predicted"/>
<comment type="caution">
    <text evidence="2">Lacks conserved residue(s) required for the propagation of feature annotation.</text>
</comment>
<organism evidence="3 4">
    <name type="scientific">Rotaria magnacalcarata</name>
    <dbReference type="NCBI Taxonomy" id="392030"/>
    <lineage>
        <taxon>Eukaryota</taxon>
        <taxon>Metazoa</taxon>
        <taxon>Spiralia</taxon>
        <taxon>Gnathifera</taxon>
        <taxon>Rotifera</taxon>
        <taxon>Eurotatoria</taxon>
        <taxon>Bdelloidea</taxon>
        <taxon>Philodinida</taxon>
        <taxon>Philodinidae</taxon>
        <taxon>Rotaria</taxon>
    </lineage>
</organism>
<evidence type="ECO:0000313" key="4">
    <source>
        <dbReference type="Proteomes" id="UP000663824"/>
    </source>
</evidence>
<dbReference type="Gene3D" id="4.10.400.10">
    <property type="entry name" value="Low-density Lipoprotein Receptor"/>
    <property type="match status" value="1"/>
</dbReference>
<feature type="disulfide bond" evidence="2">
    <location>
        <begin position="149"/>
        <end position="164"/>
    </location>
</feature>
<evidence type="ECO:0000313" key="3">
    <source>
        <dbReference type="EMBL" id="CAF2107045.1"/>
    </source>
</evidence>